<dbReference type="HAMAP" id="MF_00055">
    <property type="entry name" value="MEMO1"/>
    <property type="match status" value="1"/>
</dbReference>
<dbReference type="PANTHER" id="PTHR11060">
    <property type="entry name" value="PROTEIN MEMO1"/>
    <property type="match status" value="1"/>
</dbReference>
<dbReference type="Gene3D" id="3.40.830.10">
    <property type="entry name" value="LigB-like"/>
    <property type="match status" value="1"/>
</dbReference>
<name>A0A7J2TZZ5_9CREN</name>
<organism evidence="3">
    <name type="scientific">Ignisphaera aggregans</name>
    <dbReference type="NCBI Taxonomy" id="334771"/>
    <lineage>
        <taxon>Archaea</taxon>
        <taxon>Thermoproteota</taxon>
        <taxon>Thermoprotei</taxon>
        <taxon>Desulfurococcales</taxon>
        <taxon>Desulfurococcaceae</taxon>
        <taxon>Ignisphaera</taxon>
    </lineage>
</organism>
<proteinExistence type="inferred from homology"/>
<evidence type="ECO:0000256" key="2">
    <source>
        <dbReference type="HAMAP-Rule" id="MF_00055"/>
    </source>
</evidence>
<sequence length="300" mass="33540">MSSSNIREPQAAIWGFYSFKRNELLKELEQSFKNPTLGPGALPEKKTQLIQIIGGIAPHAGYSYSGPCAAWLYKEIGENKPHVDTIVLIGTNHSGFGGAITTTTYFSAWLTPLGRVEVDLELIKLLKKEYRALDDDALAHMREHSLEVQLPFLQLIYGDTFKIVPIVVKAVDHVQAEEFARALKNVVTSLGRDIIVISSSDFTHHGSIYDYVMFTSNISSNVKRLDMEFINAIVELDTKKFLSLIRKYDATVCGFGAIAIIMEYAKLVEGRAKLLKYYNSAEITGEEDVVVGYASILFYR</sequence>
<dbReference type="AlphaFoldDB" id="A0A7J2TZZ5"/>
<dbReference type="Pfam" id="PF01875">
    <property type="entry name" value="Memo"/>
    <property type="match status" value="1"/>
</dbReference>
<dbReference type="CDD" id="cd07361">
    <property type="entry name" value="MEMO_like"/>
    <property type="match status" value="1"/>
</dbReference>
<evidence type="ECO:0000313" key="3">
    <source>
        <dbReference type="EMBL" id="HEM66006.1"/>
    </source>
</evidence>
<protein>
    <recommendedName>
        <fullName evidence="2">MEMO1 family protein ENO26_00240</fullName>
    </recommendedName>
</protein>
<dbReference type="InterPro" id="IPR002737">
    <property type="entry name" value="MEMO1_fam"/>
</dbReference>
<dbReference type="SUPFAM" id="SSF53213">
    <property type="entry name" value="LigB-like"/>
    <property type="match status" value="1"/>
</dbReference>
<dbReference type="PANTHER" id="PTHR11060:SF0">
    <property type="entry name" value="PROTEIN MEMO1"/>
    <property type="match status" value="1"/>
</dbReference>
<evidence type="ECO:0000256" key="1">
    <source>
        <dbReference type="ARBA" id="ARBA00006315"/>
    </source>
</evidence>
<comment type="caution">
    <text evidence="3">The sequence shown here is derived from an EMBL/GenBank/DDBJ whole genome shotgun (WGS) entry which is preliminary data.</text>
</comment>
<dbReference type="EMBL" id="DSEU01000001">
    <property type="protein sequence ID" value="HEM66006.1"/>
    <property type="molecule type" value="Genomic_DNA"/>
</dbReference>
<reference evidence="3" key="1">
    <citation type="journal article" date="2020" name="mSystems">
        <title>Genome- and Community-Level Interaction Insights into Carbon Utilization and Element Cycling Functions of Hydrothermarchaeota in Hydrothermal Sediment.</title>
        <authorList>
            <person name="Zhou Z."/>
            <person name="Liu Y."/>
            <person name="Xu W."/>
            <person name="Pan J."/>
            <person name="Luo Z.H."/>
            <person name="Li M."/>
        </authorList>
    </citation>
    <scope>NUCLEOTIDE SEQUENCE [LARGE SCALE GENOMIC DNA]</scope>
    <source>
        <strain evidence="3">SpSt-125</strain>
    </source>
</reference>
<dbReference type="NCBIfam" id="TIGR04336">
    <property type="entry name" value="AmmeMemoSam_B"/>
    <property type="match status" value="1"/>
</dbReference>
<gene>
    <name evidence="3" type="primary">amrB</name>
    <name evidence="3" type="ORF">ENO26_00240</name>
</gene>
<comment type="similarity">
    <text evidence="1 2">Belongs to the MEMO1 family.</text>
</comment>
<accession>A0A7J2TZZ5</accession>